<dbReference type="OrthoDB" id="343907at2759"/>
<sequence length="129" mass="14048">MSMRKYVQSLLDNTPGLLAIVITDKDGVLILKVCSKDNPELSQRSSYVAPFASASDQASKLGLGRNQTIVCLYDKFQVVSMNKGNVHMHFVGVATGNTGDFLTMDSQLEPIMPSLEELVNVVRSQGDVL</sequence>
<dbReference type="GO" id="GO:0071230">
    <property type="term" value="P:cellular response to amino acid stimulus"/>
    <property type="evidence" value="ECO:0007669"/>
    <property type="project" value="TreeGrafter"/>
</dbReference>
<dbReference type="PANTHER" id="PTHR13378:SF1">
    <property type="entry name" value="RAGULATOR COMPLEX PROTEIN LAMTOR3"/>
    <property type="match status" value="1"/>
</dbReference>
<dbReference type="OMA" id="YQVIQMN"/>
<dbReference type="RefSeq" id="XP_018015437.1">
    <property type="nucleotide sequence ID" value="XM_018159948.2"/>
</dbReference>
<dbReference type="GO" id="GO:0032008">
    <property type="term" value="P:positive regulation of TOR signaling"/>
    <property type="evidence" value="ECO:0007669"/>
    <property type="project" value="TreeGrafter"/>
</dbReference>
<dbReference type="Gene3D" id="3.30.450.30">
    <property type="entry name" value="Dynein light chain 2a, cytoplasmic"/>
    <property type="match status" value="1"/>
</dbReference>
<accession>A0A8B7NP09</accession>
<dbReference type="Proteomes" id="UP000694843">
    <property type="component" value="Unplaced"/>
</dbReference>
<dbReference type="SMART" id="SM01278">
    <property type="entry name" value="MAPKK1_Int"/>
    <property type="match status" value="1"/>
</dbReference>
<dbReference type="AlphaFoldDB" id="A0A8B7NP09"/>
<organism evidence="2 3">
    <name type="scientific">Hyalella azteca</name>
    <name type="common">Amphipod</name>
    <dbReference type="NCBI Taxonomy" id="294128"/>
    <lineage>
        <taxon>Eukaryota</taxon>
        <taxon>Metazoa</taxon>
        <taxon>Ecdysozoa</taxon>
        <taxon>Arthropoda</taxon>
        <taxon>Crustacea</taxon>
        <taxon>Multicrustacea</taxon>
        <taxon>Malacostraca</taxon>
        <taxon>Eumalacostraca</taxon>
        <taxon>Peracarida</taxon>
        <taxon>Amphipoda</taxon>
        <taxon>Senticaudata</taxon>
        <taxon>Talitrida</taxon>
        <taxon>Talitroidea</taxon>
        <taxon>Hyalellidae</taxon>
        <taxon>Hyalella</taxon>
    </lineage>
</organism>
<gene>
    <name evidence="3" type="primary">LOC108672307</name>
</gene>
<comment type="similarity">
    <text evidence="1">Belongs to the LAMTOR3 family.</text>
</comment>
<evidence type="ECO:0000313" key="3">
    <source>
        <dbReference type="RefSeq" id="XP_018015437.1"/>
    </source>
</evidence>
<dbReference type="GeneID" id="108672307"/>
<dbReference type="PANTHER" id="PTHR13378">
    <property type="entry name" value="REGULATOR COMPLEX PROTEIN LAMTOR3"/>
    <property type="match status" value="1"/>
</dbReference>
<dbReference type="GO" id="GO:0071986">
    <property type="term" value="C:Ragulator complex"/>
    <property type="evidence" value="ECO:0007669"/>
    <property type="project" value="TreeGrafter"/>
</dbReference>
<proteinExistence type="inferred from homology"/>
<name>A0A8B7NP09_HYAAZ</name>
<evidence type="ECO:0000313" key="2">
    <source>
        <dbReference type="Proteomes" id="UP000694843"/>
    </source>
</evidence>
<dbReference type="SUPFAM" id="SSF103196">
    <property type="entry name" value="Roadblock/LC7 domain"/>
    <property type="match status" value="1"/>
</dbReference>
<keyword evidence="2" id="KW-1185">Reference proteome</keyword>
<protein>
    <submittedName>
        <fullName evidence="3">Ragulator complex protein LAMTOR3</fullName>
    </submittedName>
</protein>
<dbReference type="Pfam" id="PF08923">
    <property type="entry name" value="MAPKK1_Int"/>
    <property type="match status" value="1"/>
</dbReference>
<dbReference type="KEGG" id="hazt:108672307"/>
<dbReference type="CTD" id="8649"/>
<reference evidence="3" key="1">
    <citation type="submission" date="2025-08" db="UniProtKB">
        <authorList>
            <consortium name="RefSeq"/>
        </authorList>
    </citation>
    <scope>IDENTIFICATION</scope>
    <source>
        <tissue evidence="3">Whole organism</tissue>
    </source>
</reference>
<evidence type="ECO:0000256" key="1">
    <source>
        <dbReference type="ARBA" id="ARBA00005356"/>
    </source>
</evidence>
<dbReference type="InterPro" id="IPR015019">
    <property type="entry name" value="LAMTOR3"/>
</dbReference>